<reference evidence="2 3" key="1">
    <citation type="submission" date="2020-03" db="EMBL/GenBank/DDBJ databases">
        <title>Draft Genome Sequence of Cudoniella acicularis.</title>
        <authorList>
            <person name="Buettner E."/>
            <person name="Kellner H."/>
        </authorList>
    </citation>
    <scope>NUCLEOTIDE SEQUENCE [LARGE SCALE GENOMIC DNA]</scope>
    <source>
        <strain evidence="2 3">DSM 108380</strain>
    </source>
</reference>
<sequence length="161" mass="18251">MNREFVHWGPTPPGSINTLNDEIEYRRKPNKRPRLTNEDTVSLPVTARPSSPKGSGKASNDKPKGGRNQIHAVTTRESKGHFNAEVMWWDATIARCKALRKFLAQQRQHITTLDALDTEQCQIVAEISADRLPRGTRLQLSRELGDLEERRNKATIGSKRK</sequence>
<gene>
    <name evidence="2" type="ORF">G7Y89_g13603</name>
</gene>
<dbReference type="AlphaFoldDB" id="A0A8H4VYI8"/>
<protein>
    <submittedName>
        <fullName evidence="2">Uncharacterized protein</fullName>
    </submittedName>
</protein>
<evidence type="ECO:0000256" key="1">
    <source>
        <dbReference type="SAM" id="MobiDB-lite"/>
    </source>
</evidence>
<organism evidence="2 3">
    <name type="scientific">Cudoniella acicularis</name>
    <dbReference type="NCBI Taxonomy" id="354080"/>
    <lineage>
        <taxon>Eukaryota</taxon>
        <taxon>Fungi</taxon>
        <taxon>Dikarya</taxon>
        <taxon>Ascomycota</taxon>
        <taxon>Pezizomycotina</taxon>
        <taxon>Leotiomycetes</taxon>
        <taxon>Helotiales</taxon>
        <taxon>Tricladiaceae</taxon>
        <taxon>Cudoniella</taxon>
    </lineage>
</organism>
<evidence type="ECO:0000313" key="3">
    <source>
        <dbReference type="Proteomes" id="UP000566819"/>
    </source>
</evidence>
<name>A0A8H4VYI8_9HELO</name>
<dbReference type="Proteomes" id="UP000566819">
    <property type="component" value="Unassembled WGS sequence"/>
</dbReference>
<proteinExistence type="predicted"/>
<feature type="region of interest" description="Disordered" evidence="1">
    <location>
        <begin position="1"/>
        <end position="76"/>
    </location>
</feature>
<evidence type="ECO:0000313" key="2">
    <source>
        <dbReference type="EMBL" id="KAF4624569.1"/>
    </source>
</evidence>
<dbReference type="OrthoDB" id="10376292at2759"/>
<keyword evidence="3" id="KW-1185">Reference proteome</keyword>
<accession>A0A8H4VYI8</accession>
<comment type="caution">
    <text evidence="2">The sequence shown here is derived from an EMBL/GenBank/DDBJ whole genome shotgun (WGS) entry which is preliminary data.</text>
</comment>
<dbReference type="EMBL" id="JAAMPI010001615">
    <property type="protein sequence ID" value="KAF4624569.1"/>
    <property type="molecule type" value="Genomic_DNA"/>
</dbReference>